<dbReference type="Proteomes" id="UP001649381">
    <property type="component" value="Unassembled WGS sequence"/>
</dbReference>
<feature type="domain" description="Isochorismatase-like" evidence="3">
    <location>
        <begin position="1"/>
        <end position="173"/>
    </location>
</feature>
<organism evidence="4 5">
    <name type="scientific">Pseudalkalibacillus berkeleyi</name>
    <dbReference type="NCBI Taxonomy" id="1069813"/>
    <lineage>
        <taxon>Bacteria</taxon>
        <taxon>Bacillati</taxon>
        <taxon>Bacillota</taxon>
        <taxon>Bacilli</taxon>
        <taxon>Bacillales</taxon>
        <taxon>Fictibacillaceae</taxon>
        <taxon>Pseudalkalibacillus</taxon>
    </lineage>
</organism>
<dbReference type="InterPro" id="IPR036380">
    <property type="entry name" value="Isochorismatase-like_sf"/>
</dbReference>
<dbReference type="CDD" id="cd01014">
    <property type="entry name" value="nicotinamidase_related"/>
    <property type="match status" value="1"/>
</dbReference>
<dbReference type="PANTHER" id="PTHR43540:SF1">
    <property type="entry name" value="ISOCHORISMATASE HYDROLASE"/>
    <property type="match status" value="1"/>
</dbReference>
<keyword evidence="2 4" id="KW-0378">Hydrolase</keyword>
<dbReference type="GO" id="GO:0016787">
    <property type="term" value="F:hydrolase activity"/>
    <property type="evidence" value="ECO:0007669"/>
    <property type="project" value="UniProtKB-KW"/>
</dbReference>
<gene>
    <name evidence="4" type="ORF">L2716_08810</name>
</gene>
<comment type="caution">
    <text evidence="4">The sequence shown here is derived from an EMBL/GenBank/DDBJ whole genome shotgun (WGS) entry which is preliminary data.</text>
</comment>
<name>A0ABS9GYR9_9BACL</name>
<evidence type="ECO:0000256" key="2">
    <source>
        <dbReference type="ARBA" id="ARBA00022801"/>
    </source>
</evidence>
<accession>A0ABS9GYR9</accession>
<keyword evidence="5" id="KW-1185">Reference proteome</keyword>
<evidence type="ECO:0000256" key="1">
    <source>
        <dbReference type="ARBA" id="ARBA00006336"/>
    </source>
</evidence>
<dbReference type="PANTHER" id="PTHR43540">
    <property type="entry name" value="PEROXYUREIDOACRYLATE/UREIDOACRYLATE AMIDOHYDROLASE-RELATED"/>
    <property type="match status" value="1"/>
</dbReference>
<reference evidence="4 5" key="1">
    <citation type="submission" date="2022-01" db="EMBL/GenBank/DDBJ databases">
        <title>Alkalihalobacillus sp. EGI L200015, a novel bacterium isolated from a salt lake sediment.</title>
        <authorList>
            <person name="Gao L."/>
            <person name="Fang B.-Z."/>
            <person name="Li W.-J."/>
        </authorList>
    </citation>
    <scope>NUCLEOTIDE SEQUENCE [LARGE SCALE GENOMIC DNA]</scope>
    <source>
        <strain evidence="4 5">KCTC 12718</strain>
    </source>
</reference>
<protein>
    <submittedName>
        <fullName evidence="4">Cysteine hydrolase</fullName>
    </submittedName>
</protein>
<dbReference type="RefSeq" id="WP_236337837.1">
    <property type="nucleotide sequence ID" value="NZ_JAKIJS010000001.1"/>
</dbReference>
<dbReference type="SUPFAM" id="SSF52499">
    <property type="entry name" value="Isochorismatase-like hydrolases"/>
    <property type="match status" value="1"/>
</dbReference>
<dbReference type="InterPro" id="IPR050272">
    <property type="entry name" value="Isochorismatase-like_hydrls"/>
</dbReference>
<sequence>MLLIVDVQDAFFDQKWGERNNLNAENNIKTVLDVWRQNRWEVIHVQHKSDHPSSVFYENGEGFAIKEIVAPLDNEKIITKTVISAFIGTDLNDYLKNIGTSHVVVTGLTTPHCVSTTTRMSGNLGYDTYLLSDATAAFELNDHNGNKVDAETVHHISLATLHDEFATVLTTKQYLENFTQ</sequence>
<dbReference type="EMBL" id="JAKIJS010000001">
    <property type="protein sequence ID" value="MCF6137829.1"/>
    <property type="molecule type" value="Genomic_DNA"/>
</dbReference>
<dbReference type="Pfam" id="PF00857">
    <property type="entry name" value="Isochorismatase"/>
    <property type="match status" value="1"/>
</dbReference>
<evidence type="ECO:0000313" key="4">
    <source>
        <dbReference type="EMBL" id="MCF6137829.1"/>
    </source>
</evidence>
<proteinExistence type="inferred from homology"/>
<dbReference type="Gene3D" id="3.40.50.850">
    <property type="entry name" value="Isochorismatase-like"/>
    <property type="match status" value="1"/>
</dbReference>
<evidence type="ECO:0000259" key="3">
    <source>
        <dbReference type="Pfam" id="PF00857"/>
    </source>
</evidence>
<dbReference type="InterPro" id="IPR000868">
    <property type="entry name" value="Isochorismatase-like_dom"/>
</dbReference>
<comment type="similarity">
    <text evidence="1">Belongs to the isochorismatase family.</text>
</comment>
<evidence type="ECO:0000313" key="5">
    <source>
        <dbReference type="Proteomes" id="UP001649381"/>
    </source>
</evidence>